<feature type="signal peptide" evidence="1">
    <location>
        <begin position="1"/>
        <end position="21"/>
    </location>
</feature>
<feature type="chain" id="PRO_5002118263" description="Polysaccharide lyase family 20 protein" evidence="1">
    <location>
        <begin position="22"/>
        <end position="251"/>
    </location>
</feature>
<keyword evidence="1" id="KW-0732">Signal</keyword>
<reference evidence="2" key="1">
    <citation type="submission" date="2015-01" db="EMBL/GenBank/DDBJ databases">
        <authorList>
            <person name="Durling Mikael"/>
        </authorList>
    </citation>
    <scope>NUCLEOTIDE SEQUENCE</scope>
</reference>
<gene>
    <name evidence="2" type="ORF">BN869_000011160_1</name>
</gene>
<name>A0A0B7KI02_BIOOC</name>
<dbReference type="EMBL" id="CDPU01000048">
    <property type="protein sequence ID" value="CEO55102.1"/>
    <property type="molecule type" value="Genomic_DNA"/>
</dbReference>
<dbReference type="SUPFAM" id="SSF49899">
    <property type="entry name" value="Concanavalin A-like lectins/glucanases"/>
    <property type="match status" value="1"/>
</dbReference>
<evidence type="ECO:0000313" key="2">
    <source>
        <dbReference type="EMBL" id="CEO55102.1"/>
    </source>
</evidence>
<dbReference type="InterPro" id="IPR025975">
    <property type="entry name" value="Polysacc_lyase"/>
</dbReference>
<evidence type="ECO:0000256" key="1">
    <source>
        <dbReference type="SAM" id="SignalP"/>
    </source>
</evidence>
<dbReference type="AlphaFoldDB" id="A0A0B7KI02"/>
<sequence length="251" mass="28272">MIFPKTFATAALALLPQLADATRLFYNSGTVSGWSGEPFTENKGTVAEVTNVYSKGPTALKMTQTYDSSWKGRYHSEVRLNDGYKTGDERAYAFSFRLSENWQIVSEGYNIAQFIADLAGACDDWMPSTMIWIEGNQLVTRYVNGNYVVPECSRKIVGSGKIATVTPGKWHRVIVQAKWKNDSTGYLKLWFDGKVVWEKSNIATTIKADKQFQFRVGMYANSWQDGMEGSQPFRQIWYDEVAIGTTLADVQ</sequence>
<dbReference type="Gene3D" id="2.60.120.200">
    <property type="match status" value="1"/>
</dbReference>
<dbReference type="Pfam" id="PF14099">
    <property type="entry name" value="Polysacc_lyase"/>
    <property type="match status" value="1"/>
</dbReference>
<organism evidence="2">
    <name type="scientific">Bionectria ochroleuca</name>
    <name type="common">Gliocladium roseum</name>
    <dbReference type="NCBI Taxonomy" id="29856"/>
    <lineage>
        <taxon>Eukaryota</taxon>
        <taxon>Fungi</taxon>
        <taxon>Dikarya</taxon>
        <taxon>Ascomycota</taxon>
        <taxon>Pezizomycotina</taxon>
        <taxon>Sordariomycetes</taxon>
        <taxon>Hypocreomycetidae</taxon>
        <taxon>Hypocreales</taxon>
        <taxon>Bionectriaceae</taxon>
        <taxon>Clonostachys</taxon>
    </lineage>
</organism>
<protein>
    <recommendedName>
        <fullName evidence="3">Polysaccharide lyase family 20 protein</fullName>
    </recommendedName>
</protein>
<accession>A0A0B7KI02</accession>
<evidence type="ECO:0008006" key="3">
    <source>
        <dbReference type="Google" id="ProtNLM"/>
    </source>
</evidence>
<proteinExistence type="predicted"/>
<dbReference type="InterPro" id="IPR013320">
    <property type="entry name" value="ConA-like_dom_sf"/>
</dbReference>